<dbReference type="AlphaFoldDB" id="A0A0A6VQD9"/>
<evidence type="ECO:0000313" key="11">
    <source>
        <dbReference type="EMBL" id="KHD97230.1"/>
    </source>
</evidence>
<keyword evidence="6 10" id="KW-0812">Transmembrane</keyword>
<keyword evidence="8 10" id="KW-1133">Transmembrane helix</keyword>
<accession>A0A0A6VQD9</accession>
<reference evidence="11 12" key="1">
    <citation type="journal article" date="2003" name="Int. J. Syst. Evol. Microbiol.">
        <title>Kocuria polaris sp. nov., an orange-pigmented psychrophilic bacterium isolated from an Antarctic cyanobacterial mat sample.</title>
        <authorList>
            <person name="Reddy G.S."/>
            <person name="Prakash J.S."/>
            <person name="Prabahar V."/>
            <person name="Matsumoto G.I."/>
            <person name="Stackebrandt E."/>
            <person name="Shivaji S."/>
        </authorList>
    </citation>
    <scope>NUCLEOTIDE SEQUENCE [LARGE SCALE GENOMIC DNA]</scope>
    <source>
        <strain evidence="11 12">CMS 76or</strain>
    </source>
</reference>
<evidence type="ECO:0000256" key="7">
    <source>
        <dbReference type="ARBA" id="ARBA00022824"/>
    </source>
</evidence>
<keyword evidence="9 10" id="KW-0472">Membrane</keyword>
<dbReference type="RefSeq" id="WP_035927409.1">
    <property type="nucleotide sequence ID" value="NZ_JSUH01000009.1"/>
</dbReference>
<sequence>MSGRTAVSLRTAVALRWTRAPWWAQALLVWAASRLWAWAVFTTVGRQQGPGPWGDGALGYLEFTGTWDSDWYERIAREGYPASLPRDAAGQVQENAWAFYPVFPMVVRVVSAATGAGWDAAASAVSLAASLGAVLLVHRLFLRLAPPATALWGVAFVAFSPVAPVLQVPYAESLHLLLLAGALLLVARGNHLAAAPVVLLMCLTRPAGVPFAAALGITWLVRSVRRHRAGELRRAAEAVDGLFGLAVLACGAALAWPAIAWAVTGEPTAYTDTETAWRGGGGLEPVVPWFDAAAGLFGPVLGLAAPVLLVAGGTVLLGTRVVRERLDLLTRVWLASYAVYLLLFLHPQSSTFRLLLPLFPLALPLAAVSDSRAYRVACVVFGALLQLVWVGWLWHWKQLPGGGDYPP</sequence>
<dbReference type="GO" id="GO:0004376">
    <property type="term" value="F:GPI mannosyltransferase activity"/>
    <property type="evidence" value="ECO:0007669"/>
    <property type="project" value="InterPro"/>
</dbReference>
<feature type="transmembrane region" description="Helical" evidence="10">
    <location>
        <begin position="120"/>
        <end position="142"/>
    </location>
</feature>
<comment type="pathway">
    <text evidence="2">Glycolipid biosynthesis; glycosylphosphatidylinositol-anchor biosynthesis.</text>
</comment>
<name>A0A0A6VQD9_KOCRO</name>
<organism evidence="11 12">
    <name type="scientific">Kocuria rosea subsp. polaris</name>
    <dbReference type="NCBI Taxonomy" id="136273"/>
    <lineage>
        <taxon>Bacteria</taxon>
        <taxon>Bacillati</taxon>
        <taxon>Actinomycetota</taxon>
        <taxon>Actinomycetes</taxon>
        <taxon>Micrococcales</taxon>
        <taxon>Micrococcaceae</taxon>
        <taxon>Kocuria</taxon>
    </lineage>
</organism>
<evidence type="ECO:0000256" key="2">
    <source>
        <dbReference type="ARBA" id="ARBA00004687"/>
    </source>
</evidence>
<feature type="transmembrane region" description="Helical" evidence="10">
    <location>
        <begin position="242"/>
        <end position="263"/>
    </location>
</feature>
<feature type="transmembrane region" description="Helical" evidence="10">
    <location>
        <begin position="376"/>
        <end position="396"/>
    </location>
</feature>
<evidence type="ECO:0000256" key="1">
    <source>
        <dbReference type="ARBA" id="ARBA00004477"/>
    </source>
</evidence>
<dbReference type="OrthoDB" id="151635at2"/>
<keyword evidence="5" id="KW-0808">Transferase</keyword>
<feature type="transmembrane region" description="Helical" evidence="10">
    <location>
        <begin position="148"/>
        <end position="166"/>
    </location>
</feature>
<keyword evidence="12" id="KW-1185">Reference proteome</keyword>
<feature type="transmembrane region" description="Helical" evidence="10">
    <location>
        <begin position="20"/>
        <end position="41"/>
    </location>
</feature>
<evidence type="ECO:0000256" key="3">
    <source>
        <dbReference type="ARBA" id="ARBA00022502"/>
    </source>
</evidence>
<evidence type="ECO:0000256" key="8">
    <source>
        <dbReference type="ARBA" id="ARBA00022989"/>
    </source>
</evidence>
<proteinExistence type="predicted"/>
<evidence type="ECO:0000256" key="5">
    <source>
        <dbReference type="ARBA" id="ARBA00022679"/>
    </source>
</evidence>
<feature type="transmembrane region" description="Helical" evidence="10">
    <location>
        <begin position="292"/>
        <end position="316"/>
    </location>
</feature>
<evidence type="ECO:0000256" key="9">
    <source>
        <dbReference type="ARBA" id="ARBA00023136"/>
    </source>
</evidence>
<dbReference type="PANTHER" id="PTHR12468">
    <property type="entry name" value="GPI MANNOSYLTRANSFERASE 2"/>
    <property type="match status" value="1"/>
</dbReference>
<protein>
    <submittedName>
        <fullName evidence="11">Membrane protein</fullName>
    </submittedName>
</protein>
<feature type="transmembrane region" description="Helical" evidence="10">
    <location>
        <begin position="351"/>
        <end position="369"/>
    </location>
</feature>
<dbReference type="InterPro" id="IPR007315">
    <property type="entry name" value="PIG-V/Gpi18"/>
</dbReference>
<keyword evidence="3" id="KW-0337">GPI-anchor biosynthesis</keyword>
<evidence type="ECO:0000256" key="10">
    <source>
        <dbReference type="SAM" id="Phobius"/>
    </source>
</evidence>
<gene>
    <name evidence="11" type="ORF">GY22_11165</name>
</gene>
<evidence type="ECO:0000313" key="12">
    <source>
        <dbReference type="Proteomes" id="UP000030466"/>
    </source>
</evidence>
<comment type="subcellular location">
    <subcellularLocation>
        <location evidence="1">Endoplasmic reticulum membrane</location>
        <topology evidence="1">Multi-pass membrane protein</topology>
    </subcellularLocation>
</comment>
<dbReference type="GO" id="GO:0000009">
    <property type="term" value="F:alpha-1,6-mannosyltransferase activity"/>
    <property type="evidence" value="ECO:0007669"/>
    <property type="project" value="InterPro"/>
</dbReference>
<dbReference type="EMBL" id="JSUH01000009">
    <property type="protein sequence ID" value="KHD97230.1"/>
    <property type="molecule type" value="Genomic_DNA"/>
</dbReference>
<feature type="transmembrane region" description="Helical" evidence="10">
    <location>
        <begin position="197"/>
        <end position="221"/>
    </location>
</feature>
<dbReference type="GO" id="GO:0016020">
    <property type="term" value="C:membrane"/>
    <property type="evidence" value="ECO:0007669"/>
    <property type="project" value="GOC"/>
</dbReference>
<evidence type="ECO:0000256" key="6">
    <source>
        <dbReference type="ARBA" id="ARBA00022692"/>
    </source>
</evidence>
<dbReference type="GO" id="GO:0006506">
    <property type="term" value="P:GPI anchor biosynthetic process"/>
    <property type="evidence" value="ECO:0007669"/>
    <property type="project" value="UniProtKB-KW"/>
</dbReference>
<keyword evidence="7" id="KW-0256">Endoplasmic reticulum</keyword>
<evidence type="ECO:0000256" key="4">
    <source>
        <dbReference type="ARBA" id="ARBA00022676"/>
    </source>
</evidence>
<dbReference type="Proteomes" id="UP000030466">
    <property type="component" value="Unassembled WGS sequence"/>
</dbReference>
<keyword evidence="4" id="KW-0328">Glycosyltransferase</keyword>
<comment type="caution">
    <text evidence="11">The sequence shown here is derived from an EMBL/GenBank/DDBJ whole genome shotgun (WGS) entry which is preliminary data.</text>
</comment>
<feature type="transmembrane region" description="Helical" evidence="10">
    <location>
        <begin position="328"/>
        <end position="345"/>
    </location>
</feature>
<dbReference type="PANTHER" id="PTHR12468:SF2">
    <property type="entry name" value="GPI MANNOSYLTRANSFERASE 2"/>
    <property type="match status" value="1"/>
</dbReference>